<evidence type="ECO:0000256" key="9">
    <source>
        <dbReference type="ARBA" id="ARBA00042732"/>
    </source>
</evidence>
<keyword evidence="4" id="KW-0267">Excision nuclease</keyword>
<evidence type="ECO:0000256" key="3">
    <source>
        <dbReference type="ARBA" id="ARBA00022801"/>
    </source>
</evidence>
<dbReference type="AlphaFoldDB" id="A0A366I954"/>
<keyword evidence="3" id="KW-0378">Hydrolase</keyword>
<dbReference type="RefSeq" id="WP_113865268.1">
    <property type="nucleotide sequence ID" value="NZ_AGJP01000001.1"/>
</dbReference>
<dbReference type="InterPro" id="IPR047296">
    <property type="entry name" value="GIY-YIG_UvrC_Cho"/>
</dbReference>
<evidence type="ECO:0000256" key="4">
    <source>
        <dbReference type="ARBA" id="ARBA00022881"/>
    </source>
</evidence>
<dbReference type="SMART" id="SM00465">
    <property type="entry name" value="GIYc"/>
    <property type="match status" value="1"/>
</dbReference>
<evidence type="ECO:0000313" key="11">
    <source>
        <dbReference type="EMBL" id="RBP65871.1"/>
    </source>
</evidence>
<dbReference type="NCBIfam" id="NF007833">
    <property type="entry name" value="PRK10545.1"/>
    <property type="match status" value="1"/>
</dbReference>
<feature type="domain" description="GIY-YIG" evidence="10">
    <location>
        <begin position="26"/>
        <end position="101"/>
    </location>
</feature>
<dbReference type="GO" id="GO:0004518">
    <property type="term" value="F:nuclease activity"/>
    <property type="evidence" value="ECO:0007669"/>
    <property type="project" value="UniProtKB-KW"/>
</dbReference>
<dbReference type="PANTHER" id="PTHR30562">
    <property type="entry name" value="UVRC/OXIDOREDUCTASE"/>
    <property type="match status" value="1"/>
</dbReference>
<sequence>MIRHEKIPDIYQYPAHLREALTALPNAPGVYVFHGGSDILPLYIGKSVNIRARVMSHMRARNEAKLLRQTQRITFIETAGEIGALLLEAQMIKQHAPLFNKRLRKSRQLCSIHFDGAQVDIVYAKTVNFSFTPHLHGIFSNRMSALNTLKAIADEQQLCLGVLGLERVPAGRPCFRHSLRKCAGACCAKESLASHHQRLSARLEALRLICWTFPGRIAIKESRAEMTSYHIIHHWLYLGTVTQLSDVDKLQQVAAHFDNDSYKILCKPIVSNSVDIILLEK</sequence>
<evidence type="ECO:0000256" key="2">
    <source>
        <dbReference type="ARBA" id="ARBA00022769"/>
    </source>
</evidence>
<dbReference type="PANTHER" id="PTHR30562:SF10">
    <property type="entry name" value="EXCINUCLEASE CHO"/>
    <property type="match status" value="1"/>
</dbReference>
<evidence type="ECO:0000256" key="7">
    <source>
        <dbReference type="ARBA" id="ARBA00040756"/>
    </source>
</evidence>
<accession>A0A366I954</accession>
<evidence type="ECO:0000256" key="5">
    <source>
        <dbReference type="ARBA" id="ARBA00023204"/>
    </source>
</evidence>
<proteinExistence type="predicted"/>
<keyword evidence="1" id="KW-0227">DNA damage</keyword>
<dbReference type="Gene3D" id="3.40.1440.10">
    <property type="entry name" value="GIY-YIG endonuclease"/>
    <property type="match status" value="1"/>
</dbReference>
<evidence type="ECO:0000313" key="12">
    <source>
        <dbReference type="Proteomes" id="UP000253046"/>
    </source>
</evidence>
<dbReference type="InterPro" id="IPR050066">
    <property type="entry name" value="UvrABC_protein_C"/>
</dbReference>
<dbReference type="PROSITE" id="PS50164">
    <property type="entry name" value="GIY_YIG"/>
    <property type="match status" value="1"/>
</dbReference>
<dbReference type="OrthoDB" id="9803913at2"/>
<evidence type="ECO:0000259" key="10">
    <source>
        <dbReference type="PROSITE" id="PS50164"/>
    </source>
</evidence>
<keyword evidence="12" id="KW-1185">Reference proteome</keyword>
<dbReference type="InterPro" id="IPR035901">
    <property type="entry name" value="GIY-YIG_endonuc_sf"/>
</dbReference>
<dbReference type="CDD" id="cd10434">
    <property type="entry name" value="GIY-YIG_UvrC_Cho"/>
    <property type="match status" value="1"/>
</dbReference>
<protein>
    <recommendedName>
        <fullName evidence="7">Excinuclease cho</fullName>
    </recommendedName>
    <alternativeName>
        <fullName evidence="9">Endonuclease cho</fullName>
    </alternativeName>
    <alternativeName>
        <fullName evidence="8">UvrC homolog protein</fullName>
    </alternativeName>
</protein>
<reference evidence="11 12" key="1">
    <citation type="submission" date="2018-06" db="EMBL/GenBank/DDBJ databases">
        <title>Genomic Encyclopedia of Type Strains, Phase IV (KMG-IV): sequencing the most valuable type-strain genomes for metagenomic binning, comparative biology and taxonomic classification.</title>
        <authorList>
            <person name="Goeker M."/>
        </authorList>
    </citation>
    <scope>NUCLEOTIDE SEQUENCE [LARGE SCALE GENOMIC DNA]</scope>
    <source>
        <strain evidence="11 12">DSM 30166</strain>
    </source>
</reference>
<dbReference type="GO" id="GO:0016787">
    <property type="term" value="F:hydrolase activity"/>
    <property type="evidence" value="ECO:0007669"/>
    <property type="project" value="UniProtKB-KW"/>
</dbReference>
<evidence type="ECO:0000256" key="1">
    <source>
        <dbReference type="ARBA" id="ARBA00022763"/>
    </source>
</evidence>
<dbReference type="InterPro" id="IPR000305">
    <property type="entry name" value="GIY-YIG_endonuc"/>
</dbReference>
<dbReference type="GO" id="GO:0009432">
    <property type="term" value="P:SOS response"/>
    <property type="evidence" value="ECO:0007669"/>
    <property type="project" value="UniProtKB-KW"/>
</dbReference>
<dbReference type="GO" id="GO:0006289">
    <property type="term" value="P:nucleotide-excision repair"/>
    <property type="evidence" value="ECO:0007669"/>
    <property type="project" value="InterPro"/>
</dbReference>
<name>A0A366I954_9GAMM</name>
<evidence type="ECO:0000256" key="8">
    <source>
        <dbReference type="ARBA" id="ARBA00042138"/>
    </source>
</evidence>
<gene>
    <name evidence="11" type="ORF">DES54_104136</name>
</gene>
<keyword evidence="2" id="KW-0228">DNA excision</keyword>
<evidence type="ECO:0000256" key="6">
    <source>
        <dbReference type="ARBA" id="ARBA00023236"/>
    </source>
</evidence>
<dbReference type="EMBL" id="QNRY01000004">
    <property type="protein sequence ID" value="RBP65871.1"/>
    <property type="molecule type" value="Genomic_DNA"/>
</dbReference>
<keyword evidence="6" id="KW-0742">SOS response</keyword>
<dbReference type="GO" id="GO:0009380">
    <property type="term" value="C:excinuclease repair complex"/>
    <property type="evidence" value="ECO:0007669"/>
    <property type="project" value="TreeGrafter"/>
</dbReference>
<keyword evidence="5" id="KW-0234">DNA repair</keyword>
<dbReference type="Proteomes" id="UP000253046">
    <property type="component" value="Unassembled WGS sequence"/>
</dbReference>
<comment type="caution">
    <text evidence="11">The sequence shown here is derived from an EMBL/GenBank/DDBJ whole genome shotgun (WGS) entry which is preliminary data.</text>
</comment>
<dbReference type="SUPFAM" id="SSF82771">
    <property type="entry name" value="GIY-YIG endonuclease"/>
    <property type="match status" value="1"/>
</dbReference>
<organism evidence="11 12">
    <name type="scientific">Brenneria salicis ATCC 15712 = DSM 30166</name>
    <dbReference type="NCBI Taxonomy" id="714314"/>
    <lineage>
        <taxon>Bacteria</taxon>
        <taxon>Pseudomonadati</taxon>
        <taxon>Pseudomonadota</taxon>
        <taxon>Gammaproteobacteria</taxon>
        <taxon>Enterobacterales</taxon>
        <taxon>Pectobacteriaceae</taxon>
        <taxon>Brenneria</taxon>
    </lineage>
</organism>